<dbReference type="RefSeq" id="WP_002435401.1">
    <property type="nucleotide sequence ID" value="NZ_AP014956.1"/>
</dbReference>
<protein>
    <submittedName>
        <fullName evidence="4">NrdH-redoxin</fullName>
    </submittedName>
</protein>
<proteinExistence type="predicted"/>
<name>A0A7X9WDR4_STACP</name>
<dbReference type="Proteomes" id="UP000291949">
    <property type="component" value="Unassembled WGS sequence"/>
</dbReference>
<dbReference type="EMBL" id="JABBMI010000058">
    <property type="protein sequence ID" value="NMK54266.1"/>
    <property type="molecule type" value="Genomic_DNA"/>
</dbReference>
<feature type="domain" description="Glutaredoxin" evidence="1">
    <location>
        <begin position="5"/>
        <end position="56"/>
    </location>
</feature>
<organism evidence="4 5">
    <name type="scientific">Staphylococcus capitis</name>
    <dbReference type="NCBI Taxonomy" id="29388"/>
    <lineage>
        <taxon>Bacteria</taxon>
        <taxon>Bacillati</taxon>
        <taxon>Bacillota</taxon>
        <taxon>Bacilli</taxon>
        <taxon>Bacillales</taxon>
        <taxon>Staphylococcaceae</taxon>
        <taxon>Staphylococcus</taxon>
    </lineage>
</organism>
<evidence type="ECO:0000259" key="1">
    <source>
        <dbReference type="Pfam" id="PF00462"/>
    </source>
</evidence>
<gene>
    <name evidence="4" type="ORF">EQ811_02415</name>
    <name evidence="3" type="ORF">HHM13_00905</name>
    <name evidence="2" type="ORF">HHM24_05785</name>
</gene>
<evidence type="ECO:0000313" key="7">
    <source>
        <dbReference type="Proteomes" id="UP000550736"/>
    </source>
</evidence>
<dbReference type="InterPro" id="IPR036249">
    <property type="entry name" value="Thioredoxin-like_sf"/>
</dbReference>
<comment type="caution">
    <text evidence="4">The sequence shown here is derived from an EMBL/GenBank/DDBJ whole genome shotgun (WGS) entry which is preliminary data.</text>
</comment>
<dbReference type="InterPro" id="IPR002109">
    <property type="entry name" value="Glutaredoxin"/>
</dbReference>
<dbReference type="Pfam" id="PF00462">
    <property type="entry name" value="Glutaredoxin"/>
    <property type="match status" value="1"/>
</dbReference>
<keyword evidence="6" id="KW-1185">Reference proteome</keyword>
<dbReference type="SUPFAM" id="SSF52833">
    <property type="entry name" value="Thioredoxin-like"/>
    <property type="match status" value="1"/>
</dbReference>
<dbReference type="Proteomes" id="UP000550736">
    <property type="component" value="Unassembled WGS sequence"/>
</dbReference>
<reference evidence="4 5" key="1">
    <citation type="journal article" date="2019" name="Sci. Transl. Med.">
        <title>Quorum sensing between bacterial species on the skin protects against epidermal injury in atopic dermatitis.</title>
        <authorList>
            <person name="Williams M.R."/>
        </authorList>
    </citation>
    <scope>NUCLEOTIDE SEQUENCE [LARGE SCALE GENOMIC DNA]</scope>
    <source>
        <strain evidence="4 5">H8</strain>
    </source>
</reference>
<reference evidence="6 7" key="2">
    <citation type="submission" date="2020-04" db="EMBL/GenBank/DDBJ databases">
        <title>The Epidemiology and Molecular Characteristics of Linezolid-Resistant Staphylococcus capitis in Huashan Hospital, Shanghai.</title>
        <authorList>
            <person name="Ding L."/>
            <person name="Li P."/>
            <person name="Yang Y."/>
            <person name="Lin D."/>
            <person name="Xu X."/>
        </authorList>
    </citation>
    <scope>NUCLEOTIDE SEQUENCE [LARGE SCALE GENOMIC DNA]</scope>
    <source>
        <strain evidence="3 7">12-86</strain>
        <strain evidence="2 6">17-84</strain>
    </source>
</reference>
<evidence type="ECO:0000313" key="3">
    <source>
        <dbReference type="EMBL" id="NMK96659.1"/>
    </source>
</evidence>
<dbReference type="Gene3D" id="3.40.30.10">
    <property type="entry name" value="Glutaredoxin"/>
    <property type="match status" value="1"/>
</dbReference>
<dbReference type="EMBL" id="JABBLX010000001">
    <property type="protein sequence ID" value="NMK96659.1"/>
    <property type="molecule type" value="Genomic_DNA"/>
</dbReference>
<evidence type="ECO:0000313" key="6">
    <source>
        <dbReference type="Proteomes" id="UP000538955"/>
    </source>
</evidence>
<dbReference type="PROSITE" id="PS51354">
    <property type="entry name" value="GLUTAREDOXIN_2"/>
    <property type="match status" value="1"/>
</dbReference>
<accession>A0A7X9WDR4</accession>
<dbReference type="Proteomes" id="UP000538955">
    <property type="component" value="Unassembled WGS sequence"/>
</dbReference>
<dbReference type="CDD" id="cd02976">
    <property type="entry name" value="NrdH"/>
    <property type="match status" value="1"/>
</dbReference>
<evidence type="ECO:0000313" key="4">
    <source>
        <dbReference type="EMBL" id="TBW77938.1"/>
    </source>
</evidence>
<evidence type="ECO:0000313" key="2">
    <source>
        <dbReference type="EMBL" id="NMK54266.1"/>
    </source>
</evidence>
<dbReference type="EMBL" id="SCHC01000001">
    <property type="protein sequence ID" value="TBW77938.1"/>
    <property type="molecule type" value="Genomic_DNA"/>
</dbReference>
<evidence type="ECO:0000313" key="5">
    <source>
        <dbReference type="Proteomes" id="UP000291949"/>
    </source>
</evidence>
<sequence>MTSNIVIYTQDDCPPCTFVKNYLSEQGVDFIEKNIKNNQYRNEMIDYDAFATPFILLNNEPMYSVDMDKINSTLNLNSKN</sequence>
<dbReference type="AlphaFoldDB" id="A0A7X9WDR4"/>